<evidence type="ECO:0000313" key="1">
    <source>
        <dbReference type="EMBL" id="KAK8043103.1"/>
    </source>
</evidence>
<proteinExistence type="predicted"/>
<protein>
    <recommendedName>
        <fullName evidence="3">MYND-type domain-containing protein</fullName>
    </recommendedName>
</protein>
<keyword evidence="2" id="KW-1185">Reference proteome</keyword>
<comment type="caution">
    <text evidence="1">The sequence shown here is derived from an EMBL/GenBank/DDBJ whole genome shotgun (WGS) entry which is preliminary data.</text>
</comment>
<organism evidence="1 2">
    <name type="scientific">Apiospora phragmitis</name>
    <dbReference type="NCBI Taxonomy" id="2905665"/>
    <lineage>
        <taxon>Eukaryota</taxon>
        <taxon>Fungi</taxon>
        <taxon>Dikarya</taxon>
        <taxon>Ascomycota</taxon>
        <taxon>Pezizomycotina</taxon>
        <taxon>Sordariomycetes</taxon>
        <taxon>Xylariomycetidae</taxon>
        <taxon>Amphisphaeriales</taxon>
        <taxon>Apiosporaceae</taxon>
        <taxon>Apiospora</taxon>
    </lineage>
</organism>
<gene>
    <name evidence="1" type="ORF">PG994_013586</name>
</gene>
<dbReference type="Proteomes" id="UP001480595">
    <property type="component" value="Unassembled WGS sequence"/>
</dbReference>
<name>A0ABR1T957_9PEZI</name>
<dbReference type="EMBL" id="JAQQWL010000013">
    <property type="protein sequence ID" value="KAK8043103.1"/>
    <property type="molecule type" value="Genomic_DNA"/>
</dbReference>
<dbReference type="RefSeq" id="XP_066709956.1">
    <property type="nucleotide sequence ID" value="XM_066864995.1"/>
</dbReference>
<dbReference type="GeneID" id="92098058"/>
<accession>A0ABR1T957</accession>
<evidence type="ECO:0008006" key="3">
    <source>
        <dbReference type="Google" id="ProtNLM"/>
    </source>
</evidence>
<sequence>MEGALQCTICGSASAKYCSDCRSAYLCSGFRECYAARPSPSHYLVLYFPMAKNPGCKPELRWLYTKEIQRGYFEPQLAPLLEVPGGNQWLGRGIQIVRGNVLRGRPKFPDSLNIRYVTEYDGDDNVKVNETLHRGGEGGRCLCLDGLGETLWKGPVVAYMKAGDDFDAAKMADMTLTAYRDAIDYLAYFRETVGSMIDPIGGGAGNDHYGKLVREGQGVRINCLGDQQQQAARQEFVQVDVPKAYPLFTLEGDDPLEISECLGESWAAGATETPTGARGTRTGRSLPAHRQKWCKGSVLLVDRAKRDLDVRKVRAACRLLEERVMPLLASRVEVDHQKVLDALTEEVLEEYM</sequence>
<reference evidence="1 2" key="1">
    <citation type="submission" date="2023-01" db="EMBL/GenBank/DDBJ databases">
        <title>Analysis of 21 Apiospora genomes using comparative genomics revels a genus with tremendous synthesis potential of carbohydrate active enzymes and secondary metabolites.</title>
        <authorList>
            <person name="Sorensen T."/>
        </authorList>
    </citation>
    <scope>NUCLEOTIDE SEQUENCE [LARGE SCALE GENOMIC DNA]</scope>
    <source>
        <strain evidence="1 2">CBS 135458</strain>
    </source>
</reference>
<evidence type="ECO:0000313" key="2">
    <source>
        <dbReference type="Proteomes" id="UP001480595"/>
    </source>
</evidence>